<sequence length="220" mass="23485">MFTTHPGQGFAARNRQHGGRRILDSRRAIQCRNPVITTDLIQGRGQHTLLIHLQADQPHPQHTRSGNQPGVSQLLGDHRIASAQQGHHGAQQAVLAAVDADDLLGNRMKLALHQPLRARFTVTRQAGVGGVGADVLEELGVGRQGLEALGEKHRLLPGNVHVAAHVEVLARLLAEIAKALITLAFHPTLAHEGAVTYPCNHQAQAFQLTVGPADGADGHA</sequence>
<organism evidence="2 3">
    <name type="scientific">Pseudomonas fluorescens</name>
    <dbReference type="NCBI Taxonomy" id="294"/>
    <lineage>
        <taxon>Bacteria</taxon>
        <taxon>Pseudomonadati</taxon>
        <taxon>Pseudomonadota</taxon>
        <taxon>Gammaproteobacteria</taxon>
        <taxon>Pseudomonadales</taxon>
        <taxon>Pseudomonadaceae</taxon>
        <taxon>Pseudomonas</taxon>
    </lineage>
</organism>
<evidence type="ECO:0000256" key="1">
    <source>
        <dbReference type="SAM" id="MobiDB-lite"/>
    </source>
</evidence>
<dbReference type="AlphaFoldDB" id="A0A109KWE2"/>
<gene>
    <name evidence="2" type="ORF">PFL603g_01973</name>
</gene>
<proteinExistence type="predicted"/>
<accession>A0A109KWE2</accession>
<reference evidence="2 3" key="1">
    <citation type="submission" date="2015-05" db="EMBL/GenBank/DDBJ databases">
        <title>A genomic and transcriptomic approach to investigate the blue pigment phenotype in Pseudomonas fluorescens.</title>
        <authorList>
            <person name="Andreani N.A."/>
            <person name="Cardazzo B."/>
        </authorList>
    </citation>
    <scope>NUCLEOTIDE SEQUENCE [LARGE SCALE GENOMIC DNA]</scope>
    <source>
        <strain evidence="2 3">Ps_40</strain>
    </source>
</reference>
<evidence type="ECO:0000313" key="3">
    <source>
        <dbReference type="Proteomes" id="UP000063434"/>
    </source>
</evidence>
<dbReference type="Proteomes" id="UP000063434">
    <property type="component" value="Unassembled WGS sequence"/>
</dbReference>
<protein>
    <submittedName>
        <fullName evidence="2">Uncharacterized protein</fullName>
    </submittedName>
</protein>
<comment type="caution">
    <text evidence="2">The sequence shown here is derived from an EMBL/GenBank/DDBJ whole genome shotgun (WGS) entry which is preliminary data.</text>
</comment>
<feature type="region of interest" description="Disordered" evidence="1">
    <location>
        <begin position="1"/>
        <end position="21"/>
    </location>
</feature>
<dbReference type="EMBL" id="LCYC01000031">
    <property type="protein sequence ID" value="KWV76597.1"/>
    <property type="molecule type" value="Genomic_DNA"/>
</dbReference>
<evidence type="ECO:0000313" key="2">
    <source>
        <dbReference type="EMBL" id="KWV76597.1"/>
    </source>
</evidence>
<name>A0A109KWE2_PSEFL</name>